<evidence type="ECO:0000259" key="2">
    <source>
        <dbReference type="Pfam" id="PF09850"/>
    </source>
</evidence>
<protein>
    <recommendedName>
        <fullName evidence="2">Type IV / VI secretion system DotU domain-containing protein</fullName>
    </recommendedName>
</protein>
<feature type="transmembrane region" description="Helical" evidence="1">
    <location>
        <begin position="192"/>
        <end position="213"/>
    </location>
</feature>
<keyword evidence="1" id="KW-0812">Transmembrane</keyword>
<sequence length="222" mass="23868">MTSSMTAASFSSAGLPLALRDTALTVTSLAGAAQPQTYVEFAAQCDKQIADLRKQLATAGQANDVINDAVYAQCALLDETALTYLQGADRDTWEREPLQVRYFNSHDAGDALIQRIEQRLTEPQPVMPLLAIFSAVLGLGFQGKFALLGETARTTLMRAVNERLDGKAGRDLTSNVLVRQGTARRFGGLSPLAWVLLACAMSGLVYVGAQHWLTVSIDALAH</sequence>
<keyword evidence="1" id="KW-0472">Membrane</keyword>
<dbReference type="Proteomes" id="UP001189757">
    <property type="component" value="Unassembled WGS sequence"/>
</dbReference>
<evidence type="ECO:0000313" key="3">
    <source>
        <dbReference type="EMBL" id="CAJ0818153.1"/>
    </source>
</evidence>
<feature type="domain" description="Type IV / VI secretion system DotU" evidence="2">
    <location>
        <begin position="18"/>
        <end position="211"/>
    </location>
</feature>
<dbReference type="PANTHER" id="PTHR38033">
    <property type="entry name" value="MEMBRANE PROTEIN-RELATED"/>
    <property type="match status" value="1"/>
</dbReference>
<proteinExistence type="predicted"/>
<dbReference type="EMBL" id="CATZLL010000011">
    <property type="protein sequence ID" value="CAJ0818153.1"/>
    <property type="molecule type" value="Genomic_DNA"/>
</dbReference>
<evidence type="ECO:0000313" key="4">
    <source>
        <dbReference type="Proteomes" id="UP001189757"/>
    </source>
</evidence>
<evidence type="ECO:0000256" key="1">
    <source>
        <dbReference type="SAM" id="Phobius"/>
    </source>
</evidence>
<accession>A0ABM9K990</accession>
<name>A0ABM9K990_9RALS</name>
<reference evidence="3 4" key="1">
    <citation type="submission" date="2023-07" db="EMBL/GenBank/DDBJ databases">
        <authorList>
            <person name="Peeters C."/>
        </authorList>
    </citation>
    <scope>NUCLEOTIDE SEQUENCE [LARGE SCALE GENOMIC DNA]</scope>
    <source>
        <strain evidence="3 4">LMG 18101</strain>
    </source>
</reference>
<dbReference type="Pfam" id="PF09850">
    <property type="entry name" value="DotU"/>
    <property type="match status" value="1"/>
</dbReference>
<feature type="transmembrane region" description="Helical" evidence="1">
    <location>
        <begin position="126"/>
        <end position="148"/>
    </location>
</feature>
<organism evidence="3 4">
    <name type="scientific">Ralstonia flaminis</name>
    <dbReference type="NCBI Taxonomy" id="3058597"/>
    <lineage>
        <taxon>Bacteria</taxon>
        <taxon>Pseudomonadati</taxon>
        <taxon>Pseudomonadota</taxon>
        <taxon>Betaproteobacteria</taxon>
        <taxon>Burkholderiales</taxon>
        <taxon>Burkholderiaceae</taxon>
        <taxon>Ralstonia</taxon>
    </lineage>
</organism>
<dbReference type="Gene3D" id="1.25.40.590">
    <property type="entry name" value="Type IV / VI secretion system, DotU"/>
    <property type="match status" value="1"/>
</dbReference>
<gene>
    <name evidence="3" type="ORF">LMG18101_03513</name>
</gene>
<keyword evidence="1" id="KW-1133">Transmembrane helix</keyword>
<keyword evidence="4" id="KW-1185">Reference proteome</keyword>
<dbReference type="PANTHER" id="PTHR38033:SF1">
    <property type="entry name" value="DOTU FAMILY TYPE IV_VI SECRETION SYSTEM PROTEIN"/>
    <property type="match status" value="1"/>
</dbReference>
<comment type="caution">
    <text evidence="3">The sequence shown here is derived from an EMBL/GenBank/DDBJ whole genome shotgun (WGS) entry which is preliminary data.</text>
</comment>
<dbReference type="InterPro" id="IPR017732">
    <property type="entry name" value="T4/T6SS_DotU"/>
</dbReference>
<dbReference type="NCBIfam" id="TIGR03349">
    <property type="entry name" value="IV_VI_DotU"/>
    <property type="match status" value="1"/>
</dbReference>
<dbReference type="InterPro" id="IPR038522">
    <property type="entry name" value="T4/T6SS_DotU_sf"/>
</dbReference>